<dbReference type="EMBL" id="KZ772765">
    <property type="protein sequence ID" value="PTQ32984.1"/>
    <property type="molecule type" value="Genomic_DNA"/>
</dbReference>
<sequence length="162" mass="18707">MAFEFVCGVLARGILGILVIMEHMDETFEQSSRSSLSISAGDTAHDDGRRPMDRNNLHFLFILALCVTTFRFILQKTTAFRHWCVSRKNLQWCHEAINVLLHCLQVVVPVLWASLFLCWAYHQGLSNCLTYYIVGVVTLRIMTILRRLAKWLASKAHEWSHE</sequence>
<evidence type="ECO:0000313" key="2">
    <source>
        <dbReference type="EMBL" id="PTQ32983.1"/>
    </source>
</evidence>
<feature type="transmembrane region" description="Helical" evidence="1">
    <location>
        <begin position="129"/>
        <end position="145"/>
    </location>
</feature>
<evidence type="ECO:0000256" key="1">
    <source>
        <dbReference type="SAM" id="Phobius"/>
    </source>
</evidence>
<keyword evidence="1" id="KW-0812">Transmembrane</keyword>
<name>A0A2R6WGL6_MARPO</name>
<reference evidence="3" key="1">
    <citation type="journal article" date="2017" name="Cell">
        <title>Insights into land plant evolution garnered from the Marchantia polymorpha genome.</title>
        <authorList>
            <person name="Bowman J.L."/>
            <person name="Kohchi T."/>
            <person name="Yamato K.T."/>
            <person name="Jenkins J."/>
            <person name="Shu S."/>
            <person name="Ishizaki K."/>
            <person name="Yamaoka S."/>
            <person name="Nishihama R."/>
            <person name="Nakamura Y."/>
            <person name="Berger F."/>
            <person name="Adam C."/>
            <person name="Aki S.S."/>
            <person name="Althoff F."/>
            <person name="Araki T."/>
            <person name="Arteaga-Vazquez M.A."/>
            <person name="Balasubrmanian S."/>
            <person name="Barry K."/>
            <person name="Bauer D."/>
            <person name="Boehm C.R."/>
            <person name="Briginshaw L."/>
            <person name="Caballero-Perez J."/>
            <person name="Catarino B."/>
            <person name="Chen F."/>
            <person name="Chiyoda S."/>
            <person name="Chovatia M."/>
            <person name="Davies K.M."/>
            <person name="Delmans M."/>
            <person name="Demura T."/>
            <person name="Dierschke T."/>
            <person name="Dolan L."/>
            <person name="Dorantes-Acosta A.E."/>
            <person name="Eklund D.M."/>
            <person name="Florent S.N."/>
            <person name="Flores-Sandoval E."/>
            <person name="Fujiyama A."/>
            <person name="Fukuzawa H."/>
            <person name="Galik B."/>
            <person name="Grimanelli D."/>
            <person name="Grimwood J."/>
            <person name="Grossniklaus U."/>
            <person name="Hamada T."/>
            <person name="Haseloff J."/>
            <person name="Hetherington A.J."/>
            <person name="Higo A."/>
            <person name="Hirakawa Y."/>
            <person name="Hundley H.N."/>
            <person name="Ikeda Y."/>
            <person name="Inoue K."/>
            <person name="Inoue S.I."/>
            <person name="Ishida S."/>
            <person name="Jia Q."/>
            <person name="Kakita M."/>
            <person name="Kanazawa T."/>
            <person name="Kawai Y."/>
            <person name="Kawashima T."/>
            <person name="Kennedy M."/>
            <person name="Kinose K."/>
            <person name="Kinoshita T."/>
            <person name="Kohara Y."/>
            <person name="Koide E."/>
            <person name="Komatsu K."/>
            <person name="Kopischke S."/>
            <person name="Kubo M."/>
            <person name="Kyozuka J."/>
            <person name="Lagercrantz U."/>
            <person name="Lin S.S."/>
            <person name="Lindquist E."/>
            <person name="Lipzen A.M."/>
            <person name="Lu C.W."/>
            <person name="De Luna E."/>
            <person name="Martienssen R.A."/>
            <person name="Minamino N."/>
            <person name="Mizutani M."/>
            <person name="Mizutani M."/>
            <person name="Mochizuki N."/>
            <person name="Monte I."/>
            <person name="Mosher R."/>
            <person name="Nagasaki H."/>
            <person name="Nakagami H."/>
            <person name="Naramoto S."/>
            <person name="Nishitani K."/>
            <person name="Ohtani M."/>
            <person name="Okamoto T."/>
            <person name="Okumura M."/>
            <person name="Phillips J."/>
            <person name="Pollak B."/>
            <person name="Reinders A."/>
            <person name="Rovekamp M."/>
            <person name="Sano R."/>
            <person name="Sawa S."/>
            <person name="Schmid M.W."/>
            <person name="Shirakawa M."/>
            <person name="Solano R."/>
            <person name="Spunde A."/>
            <person name="Suetsugu N."/>
            <person name="Sugano S."/>
            <person name="Sugiyama A."/>
            <person name="Sun R."/>
            <person name="Suzuki Y."/>
            <person name="Takenaka M."/>
            <person name="Takezawa D."/>
            <person name="Tomogane H."/>
            <person name="Tsuzuki M."/>
            <person name="Ueda T."/>
            <person name="Umeda M."/>
            <person name="Ward J.M."/>
            <person name="Watanabe Y."/>
            <person name="Yazaki K."/>
            <person name="Yokoyama R."/>
            <person name="Yoshitake Y."/>
            <person name="Yotsui I."/>
            <person name="Zachgo S."/>
            <person name="Schmutz J."/>
        </authorList>
    </citation>
    <scope>NUCLEOTIDE SEQUENCE [LARGE SCALE GENOMIC DNA]</scope>
    <source>
        <strain evidence="3">Tak-1</strain>
    </source>
</reference>
<feature type="transmembrane region" description="Helical" evidence="1">
    <location>
        <begin position="57"/>
        <end position="74"/>
    </location>
</feature>
<accession>A0A2R6WGL6</accession>
<dbReference type="Proteomes" id="UP000244005">
    <property type="component" value="Unassembled WGS sequence"/>
</dbReference>
<organism evidence="2 3">
    <name type="scientific">Marchantia polymorpha</name>
    <name type="common">Common liverwort</name>
    <name type="synonym">Marchantia aquatica</name>
    <dbReference type="NCBI Taxonomy" id="3197"/>
    <lineage>
        <taxon>Eukaryota</taxon>
        <taxon>Viridiplantae</taxon>
        <taxon>Streptophyta</taxon>
        <taxon>Embryophyta</taxon>
        <taxon>Marchantiophyta</taxon>
        <taxon>Marchantiopsida</taxon>
        <taxon>Marchantiidae</taxon>
        <taxon>Marchantiales</taxon>
        <taxon>Marchantiaceae</taxon>
        <taxon>Marchantia</taxon>
    </lineage>
</organism>
<dbReference type="EMBL" id="KZ772765">
    <property type="protein sequence ID" value="PTQ32983.1"/>
    <property type="molecule type" value="Genomic_DNA"/>
</dbReference>
<feature type="transmembrane region" description="Helical" evidence="1">
    <location>
        <begin position="95"/>
        <end position="117"/>
    </location>
</feature>
<keyword evidence="1" id="KW-0472">Membrane</keyword>
<evidence type="ECO:0000313" key="3">
    <source>
        <dbReference type="Proteomes" id="UP000244005"/>
    </source>
</evidence>
<dbReference type="Gramene" id="Mp5g11340.1">
    <property type="protein sequence ID" value="Mp5g11340.1.cds1"/>
    <property type="gene ID" value="Mp5g11340"/>
</dbReference>
<gene>
    <name evidence="2" type="ORF">MARPO_0093s0057</name>
</gene>
<reference evidence="2" key="2">
    <citation type="submission" date="2017-12" db="EMBL/GenBank/DDBJ databases">
        <title>WGS assembly of Marchantia polymorpha.</title>
        <authorList>
            <person name="Bowman J.L."/>
            <person name="Kohchi T."/>
            <person name="Yamato K.T."/>
            <person name="Jenkins J."/>
            <person name="Shu S."/>
            <person name="Ishizaki K."/>
            <person name="Yamaoka S."/>
            <person name="Nishihama R."/>
            <person name="Nakamura Y."/>
            <person name="Berger F."/>
            <person name="Adam C."/>
            <person name="Aki S.S."/>
            <person name="Althoff F."/>
            <person name="Araki T."/>
            <person name="Arteaga-Vazquez M.A."/>
            <person name="Balasubrmanian S."/>
            <person name="Bauer D."/>
            <person name="Boehm C.R."/>
            <person name="Briginshaw L."/>
            <person name="Caballero-Perez J."/>
            <person name="Catarino B."/>
            <person name="Chen F."/>
            <person name="Chiyoda S."/>
            <person name="Chovatia M."/>
            <person name="Davies K.M."/>
            <person name="Delmans M."/>
            <person name="Demura T."/>
            <person name="Dierschke T."/>
            <person name="Dolan L."/>
            <person name="Dorantes-Acosta A.E."/>
            <person name="Eklund D.M."/>
            <person name="Florent S.N."/>
            <person name="Flores-Sandoval E."/>
            <person name="Fujiyama A."/>
            <person name="Fukuzawa H."/>
            <person name="Galik B."/>
            <person name="Grimanelli D."/>
            <person name="Grimwood J."/>
            <person name="Grossniklaus U."/>
            <person name="Hamada T."/>
            <person name="Haseloff J."/>
            <person name="Hetherington A.J."/>
            <person name="Higo A."/>
            <person name="Hirakawa Y."/>
            <person name="Hundley H.N."/>
            <person name="Ikeda Y."/>
            <person name="Inoue K."/>
            <person name="Inoue S."/>
            <person name="Ishida S."/>
            <person name="Jia Q."/>
            <person name="Kakita M."/>
            <person name="Kanazawa T."/>
            <person name="Kawai Y."/>
            <person name="Kawashima T."/>
            <person name="Kennedy M."/>
            <person name="Kinose K."/>
            <person name="Kinoshita T."/>
            <person name="Kohara Y."/>
            <person name="Koide E."/>
            <person name="Komatsu K."/>
            <person name="Kopischke S."/>
            <person name="Kubo M."/>
            <person name="Kyozuka J."/>
            <person name="Lagercrantz U."/>
            <person name="Lin S.S."/>
            <person name="Lindquist E."/>
            <person name="Lipzen A.M."/>
            <person name="Lu C."/>
            <person name="Luna E.D."/>
            <person name="Martienssen R.A."/>
            <person name="Minamino N."/>
            <person name="Mizutani M."/>
            <person name="Mizutani M."/>
            <person name="Mochizuki N."/>
            <person name="Monte I."/>
            <person name="Mosher R."/>
            <person name="Nagasaki H."/>
            <person name="Nakagami H."/>
            <person name="Naramoto S."/>
            <person name="Nishitani K."/>
            <person name="Ohtani M."/>
            <person name="Okamoto T."/>
            <person name="Okumura M."/>
            <person name="Phillips J."/>
            <person name="Pollak B."/>
            <person name="Reinders A."/>
            <person name="Roevekamp M."/>
            <person name="Sano R."/>
            <person name="Sawa S."/>
            <person name="Schmid M.W."/>
            <person name="Shirakawa M."/>
            <person name="Solano R."/>
            <person name="Spunde A."/>
            <person name="Suetsugu N."/>
            <person name="Sugano S."/>
            <person name="Sugiyama A."/>
            <person name="Sun R."/>
            <person name="Suzuki Y."/>
            <person name="Takenaka M."/>
            <person name="Takezawa D."/>
            <person name="Tomogane H."/>
            <person name="Tsuzuki M."/>
            <person name="Ueda T."/>
            <person name="Umeda M."/>
            <person name="Ward J.M."/>
            <person name="Watanabe Y."/>
            <person name="Yazaki K."/>
            <person name="Yokoyama R."/>
            <person name="Yoshitake Y."/>
            <person name="Yotsui I."/>
            <person name="Zachgo S."/>
            <person name="Schmutz J."/>
        </authorList>
    </citation>
    <scope>NUCLEOTIDE SEQUENCE [LARGE SCALE GENOMIC DNA]</scope>
    <source>
        <strain evidence="2">Tak-1</strain>
    </source>
</reference>
<proteinExistence type="predicted"/>
<dbReference type="AlphaFoldDB" id="A0A2R6WGL6"/>
<protein>
    <submittedName>
        <fullName evidence="2">Uncharacterized protein</fullName>
    </submittedName>
</protein>
<dbReference type="Gramene" id="Mp5g11340.2">
    <property type="protein sequence ID" value="Mp5g11340.2.cds1"/>
    <property type="gene ID" value="Mp5g11340"/>
</dbReference>
<keyword evidence="3" id="KW-1185">Reference proteome</keyword>
<keyword evidence="1" id="KW-1133">Transmembrane helix</keyword>